<dbReference type="InterPro" id="IPR001173">
    <property type="entry name" value="Glyco_trans_2-like"/>
</dbReference>
<dbReference type="EMBL" id="MT898214">
    <property type="protein sequence ID" value="QOS22430.1"/>
    <property type="molecule type" value="Genomic_DNA"/>
</dbReference>
<reference evidence="2" key="1">
    <citation type="submission" date="2020-08" db="EMBL/GenBank/DDBJ databases">
        <title>Genetic structure, function and evolution of capsule biosynthesis loci in Vibrio parahaemolyticus.</title>
        <authorList>
            <person name="Li L."/>
            <person name="Bian S."/>
        </authorList>
    </citation>
    <scope>NUCLEOTIDE SEQUENCE</scope>
    <source>
        <strain evidence="2">VP287</strain>
    </source>
</reference>
<feature type="domain" description="Glycosyltransferase 2-like" evidence="1">
    <location>
        <begin position="4"/>
        <end position="149"/>
    </location>
</feature>
<dbReference type="EC" id="2.4.-.-" evidence="2"/>
<dbReference type="PANTHER" id="PTHR22916">
    <property type="entry name" value="GLYCOSYLTRANSFERASE"/>
    <property type="match status" value="1"/>
</dbReference>
<accession>A0A7M1W5Z3</accession>
<evidence type="ECO:0000259" key="1">
    <source>
        <dbReference type="Pfam" id="PF00535"/>
    </source>
</evidence>
<dbReference type="AlphaFoldDB" id="A0A7M1W5Z3"/>
<keyword evidence="2" id="KW-0328">Glycosyltransferase</keyword>
<dbReference type="GO" id="GO:0016758">
    <property type="term" value="F:hexosyltransferase activity"/>
    <property type="evidence" value="ECO:0007669"/>
    <property type="project" value="UniProtKB-ARBA"/>
</dbReference>
<dbReference type="CDD" id="cd00761">
    <property type="entry name" value="Glyco_tranf_GTA_type"/>
    <property type="match status" value="1"/>
</dbReference>
<dbReference type="Gene3D" id="3.90.550.10">
    <property type="entry name" value="Spore Coat Polysaccharide Biosynthesis Protein SpsA, Chain A"/>
    <property type="match status" value="1"/>
</dbReference>
<dbReference type="Pfam" id="PF00535">
    <property type="entry name" value="Glycos_transf_2"/>
    <property type="match status" value="1"/>
</dbReference>
<evidence type="ECO:0000313" key="2">
    <source>
        <dbReference type="EMBL" id="QOS22430.1"/>
    </source>
</evidence>
<name>A0A7M1W5Z3_VIBPH</name>
<keyword evidence="2" id="KW-0808">Transferase</keyword>
<dbReference type="SUPFAM" id="SSF53448">
    <property type="entry name" value="Nucleotide-diphospho-sugar transferases"/>
    <property type="match status" value="1"/>
</dbReference>
<dbReference type="PANTHER" id="PTHR22916:SF3">
    <property type="entry name" value="UDP-GLCNAC:BETAGAL BETA-1,3-N-ACETYLGLUCOSAMINYLTRANSFERASE-LIKE PROTEIN 1"/>
    <property type="match status" value="1"/>
</dbReference>
<organism evidence="2">
    <name type="scientific">Vibrio parahaemolyticus</name>
    <dbReference type="NCBI Taxonomy" id="670"/>
    <lineage>
        <taxon>Bacteria</taxon>
        <taxon>Pseudomonadati</taxon>
        <taxon>Pseudomonadota</taxon>
        <taxon>Gammaproteobacteria</taxon>
        <taxon>Vibrionales</taxon>
        <taxon>Vibrionaceae</taxon>
        <taxon>Vibrio</taxon>
    </lineage>
</organism>
<sequence length="332" mass="38671">MKVSIVVPLYNSERYIYQTIDSLLNQTLSDFELIIVNDCSNDQSLYIVHEFMDKRIKIVNQDINRGCSSSRNLGISIAQGEYIAFADSDDLYEKSWLESSIDFLEKKESIQGVCSWINIIDKDNNNIGSWTPPTNFDEIKTNILFESVFANPTFVGRSSFVKTIYFDENLKFCEDLCVYLNSILSGAKIVNIPNFNCNYRVNDDGLTESSKKNTILLTDVRQSIYESSFRKTELVNVEFYNKEMHQLVVEGSKLSYEQYKDLVNYISCFYGNCNKKYFDEKSINKKISNLITYVYIRTDFSLTSGLYHFFDSFYLDCYNIKNKLKKVLRLIF</sequence>
<dbReference type="InterPro" id="IPR029044">
    <property type="entry name" value="Nucleotide-diphossugar_trans"/>
</dbReference>
<gene>
    <name evidence="2" type="primary">epsJ</name>
    <name evidence="2" type="ORF">VP287_00014</name>
</gene>
<dbReference type="RefSeq" id="WP_025540741.1">
    <property type="nucleotide sequence ID" value="NZ_JANFKF010000018.1"/>
</dbReference>
<proteinExistence type="predicted"/>
<protein>
    <submittedName>
        <fullName evidence="2">Putative glycosyltransferase EpsJ</fullName>
        <ecNumber evidence="2">2.4.-.-</ecNumber>
    </submittedName>
</protein>